<evidence type="ECO:0000313" key="1">
    <source>
        <dbReference type="EMBL" id="ADY61308.1"/>
    </source>
</evidence>
<sequence length="58" mass="6479">MFIRGFGRNKTTGLKLLLCRIVPVKHCQLCLTQGVQPCHFLLPEDALRILGGRQFGAI</sequence>
<dbReference type="AlphaFoldDB" id="F0SR61"/>
<protein>
    <submittedName>
        <fullName evidence="1">Uncharacterized protein</fullName>
    </submittedName>
</protein>
<keyword evidence="2" id="KW-1185">Reference proteome</keyword>
<accession>F0SR61</accession>
<reference evidence="2" key="1">
    <citation type="submission" date="2011-02" db="EMBL/GenBank/DDBJ databases">
        <title>The complete genome of Planctomyces brasiliensis DSM 5305.</title>
        <authorList>
            <person name="Lucas S."/>
            <person name="Copeland A."/>
            <person name="Lapidus A."/>
            <person name="Bruce D."/>
            <person name="Goodwin L."/>
            <person name="Pitluck S."/>
            <person name="Kyrpides N."/>
            <person name="Mavromatis K."/>
            <person name="Pagani I."/>
            <person name="Ivanova N."/>
            <person name="Ovchinnikova G."/>
            <person name="Lu M."/>
            <person name="Detter J.C."/>
            <person name="Han C."/>
            <person name="Land M."/>
            <person name="Hauser L."/>
            <person name="Markowitz V."/>
            <person name="Cheng J.-F."/>
            <person name="Hugenholtz P."/>
            <person name="Woyke T."/>
            <person name="Wu D."/>
            <person name="Tindall B."/>
            <person name="Pomrenke H.G."/>
            <person name="Brambilla E."/>
            <person name="Klenk H.-P."/>
            <person name="Eisen J.A."/>
        </authorList>
    </citation>
    <scope>NUCLEOTIDE SEQUENCE [LARGE SCALE GENOMIC DNA]</scope>
    <source>
        <strain evidence="2">ATCC 49424 / DSM 5305 / JCM 21570 / NBRC 103401 / IFAM 1448</strain>
    </source>
</reference>
<gene>
    <name evidence="1" type="ordered locus">Plabr_3715</name>
</gene>
<dbReference type="HOGENOM" id="CLU_2976523_0_0_0"/>
<dbReference type="EMBL" id="CP002546">
    <property type="protein sequence ID" value="ADY61308.1"/>
    <property type="molecule type" value="Genomic_DNA"/>
</dbReference>
<evidence type="ECO:0000313" key="2">
    <source>
        <dbReference type="Proteomes" id="UP000006860"/>
    </source>
</evidence>
<name>F0SR61_RUBBR</name>
<dbReference type="KEGG" id="pbs:Plabr_3715"/>
<proteinExistence type="predicted"/>
<dbReference type="Proteomes" id="UP000006860">
    <property type="component" value="Chromosome"/>
</dbReference>
<organism evidence="1 2">
    <name type="scientific">Rubinisphaera brasiliensis (strain ATCC 49424 / DSM 5305 / JCM 21570 / IAM 15109 / NBRC 103401 / IFAM 1448)</name>
    <name type="common">Planctomyces brasiliensis</name>
    <dbReference type="NCBI Taxonomy" id="756272"/>
    <lineage>
        <taxon>Bacteria</taxon>
        <taxon>Pseudomonadati</taxon>
        <taxon>Planctomycetota</taxon>
        <taxon>Planctomycetia</taxon>
        <taxon>Planctomycetales</taxon>
        <taxon>Planctomycetaceae</taxon>
        <taxon>Rubinisphaera</taxon>
    </lineage>
</organism>